<evidence type="ECO:0000313" key="1">
    <source>
        <dbReference type="EMBL" id="PCG14314.1"/>
    </source>
</evidence>
<proteinExistence type="predicted"/>
<gene>
    <name evidence="1" type="ORF">COA07_11085</name>
</gene>
<keyword evidence="2" id="KW-1185">Reference proteome</keyword>
<dbReference type="RefSeq" id="WP_066708283.1">
    <property type="nucleotide sequence ID" value="NZ_NWVC01000004.1"/>
</dbReference>
<sequence length="59" mass="6158">MTNDSLLIRDAFDSRMAGQQVEYAVLVPPPSSSTGPLALIFHLHGAMSSAGILEGAKST</sequence>
<accession>A0A2A4I8J0</accession>
<evidence type="ECO:0008006" key="3">
    <source>
        <dbReference type="Google" id="ProtNLM"/>
    </source>
</evidence>
<reference evidence="1 2" key="1">
    <citation type="submission" date="2017-09" db="EMBL/GenBank/DDBJ databases">
        <title>Sphingomonas adhaesiva DSM 7418, whole genome shotgun sequence.</title>
        <authorList>
            <person name="Feng G."/>
            <person name="Zhu H."/>
        </authorList>
    </citation>
    <scope>NUCLEOTIDE SEQUENCE [LARGE SCALE GENOMIC DNA]</scope>
    <source>
        <strain evidence="1 2">DSM 7418</strain>
    </source>
</reference>
<dbReference type="AlphaFoldDB" id="A0A2A4I8J0"/>
<evidence type="ECO:0000313" key="2">
    <source>
        <dbReference type="Proteomes" id="UP000218323"/>
    </source>
</evidence>
<organism evidence="1 2">
    <name type="scientific">Sphingomonas adhaesiva</name>
    <dbReference type="NCBI Taxonomy" id="28212"/>
    <lineage>
        <taxon>Bacteria</taxon>
        <taxon>Pseudomonadati</taxon>
        <taxon>Pseudomonadota</taxon>
        <taxon>Alphaproteobacteria</taxon>
        <taxon>Sphingomonadales</taxon>
        <taxon>Sphingomonadaceae</taxon>
        <taxon>Sphingomonas</taxon>
    </lineage>
</organism>
<dbReference type="EMBL" id="NWVC01000004">
    <property type="protein sequence ID" value="PCG14314.1"/>
    <property type="molecule type" value="Genomic_DNA"/>
</dbReference>
<comment type="caution">
    <text evidence="1">The sequence shown here is derived from an EMBL/GenBank/DDBJ whole genome shotgun (WGS) entry which is preliminary data.</text>
</comment>
<protein>
    <recommendedName>
        <fullName evidence="3">Alpha/beta hydrolase</fullName>
    </recommendedName>
</protein>
<dbReference type="Proteomes" id="UP000218323">
    <property type="component" value="Unassembled WGS sequence"/>
</dbReference>
<name>A0A2A4I8J0_9SPHN</name>